<feature type="compositionally biased region" description="Low complexity" evidence="1">
    <location>
        <begin position="682"/>
        <end position="693"/>
    </location>
</feature>
<keyword evidence="2" id="KW-1133">Transmembrane helix</keyword>
<feature type="region of interest" description="Disordered" evidence="1">
    <location>
        <begin position="638"/>
        <end position="711"/>
    </location>
</feature>
<proteinExistence type="predicted"/>
<evidence type="ECO:0000256" key="2">
    <source>
        <dbReference type="SAM" id="Phobius"/>
    </source>
</evidence>
<organism evidence="3 4">
    <name type="scientific">[Candida] subhashii</name>
    <dbReference type="NCBI Taxonomy" id="561895"/>
    <lineage>
        <taxon>Eukaryota</taxon>
        <taxon>Fungi</taxon>
        <taxon>Dikarya</taxon>
        <taxon>Ascomycota</taxon>
        <taxon>Saccharomycotina</taxon>
        <taxon>Pichiomycetes</taxon>
        <taxon>Debaryomycetaceae</taxon>
        <taxon>Spathaspora</taxon>
    </lineage>
</organism>
<feature type="compositionally biased region" description="Pro residues" evidence="1">
    <location>
        <begin position="348"/>
        <end position="359"/>
    </location>
</feature>
<keyword evidence="4" id="KW-1185">Reference proteome</keyword>
<protein>
    <submittedName>
        <fullName evidence="3">VAC7</fullName>
    </submittedName>
</protein>
<feature type="region of interest" description="Disordered" evidence="1">
    <location>
        <begin position="525"/>
        <end position="624"/>
    </location>
</feature>
<feature type="compositionally biased region" description="Polar residues" evidence="1">
    <location>
        <begin position="653"/>
        <end position="666"/>
    </location>
</feature>
<dbReference type="GO" id="GO:0070772">
    <property type="term" value="C:PAS complex"/>
    <property type="evidence" value="ECO:0007669"/>
    <property type="project" value="TreeGrafter"/>
</dbReference>
<evidence type="ECO:0000256" key="1">
    <source>
        <dbReference type="SAM" id="MobiDB-lite"/>
    </source>
</evidence>
<feature type="compositionally biased region" description="Low complexity" evidence="1">
    <location>
        <begin position="13"/>
        <end position="24"/>
    </location>
</feature>
<reference evidence="3 4" key="1">
    <citation type="journal article" date="2021" name="DNA Res.">
        <title>Genome analysis of Candida subhashii reveals its hybrid nature and dual mitochondrial genome conformations.</title>
        <authorList>
            <person name="Mixao V."/>
            <person name="Hegedusova E."/>
            <person name="Saus E."/>
            <person name="Pryszcz L.P."/>
            <person name="Cillingova A."/>
            <person name="Nosek J."/>
            <person name="Gabaldon T."/>
        </authorList>
    </citation>
    <scope>NUCLEOTIDE SEQUENCE [LARGE SCALE GENOMIC DNA]</scope>
    <source>
        <strain evidence="3 4">CBS 10753</strain>
    </source>
</reference>
<comment type="caution">
    <text evidence="3">The sequence shown here is derived from an EMBL/GenBank/DDBJ whole genome shotgun (WGS) entry which is preliminary data.</text>
</comment>
<dbReference type="GeneID" id="73468172"/>
<feature type="region of interest" description="Disordered" evidence="1">
    <location>
        <begin position="741"/>
        <end position="838"/>
    </location>
</feature>
<feature type="compositionally biased region" description="Gly residues" evidence="1">
    <location>
        <begin position="531"/>
        <end position="542"/>
    </location>
</feature>
<feature type="compositionally biased region" description="Low complexity" evidence="1">
    <location>
        <begin position="261"/>
        <end position="276"/>
    </location>
</feature>
<feature type="compositionally biased region" description="Polar residues" evidence="1">
    <location>
        <begin position="1"/>
        <end position="12"/>
    </location>
</feature>
<feature type="compositionally biased region" description="Polar residues" evidence="1">
    <location>
        <begin position="783"/>
        <end position="809"/>
    </location>
</feature>
<feature type="compositionally biased region" description="Polar residues" evidence="1">
    <location>
        <begin position="582"/>
        <end position="597"/>
    </location>
</feature>
<dbReference type="OrthoDB" id="1204at2759"/>
<sequence>MSEEQSNNSKLETNINPSTTNTTTHAPSQLQTKSDSKLAKTITTGDANTGTATTSHTLNNANTNSHATSPQLLQKEEPTPVATTTTTSFKLPKRVLVSSDGKSEISKTSNVVNPGSNVTTPYSVNPSQSNITTSVHAQDSNLTTDPNSFPAIPTTTNHPSVSNTPMPVPSGVTSGIATPSTQTPAILDKNTISNINKSLKAKQKVAGHILHSKNPTLISNIINASSSQSVLPPSNLETDSNTITQGPVNLVRSISHSHMPITSTSSTTKNNENIISHNDFPASTTNLPTQTSVLPPPPSQPTQPPSTPAANLMLHSNSSKSNQSTTGVAPVIQGSSSTVGQTITTPTPHLPMPPIPTTPAPIDSDATANKSKGKHKKLGKQSSARTDFFAAKLASAVDDVESSDSDETFVYENNNNDFETASNAAYMENASINGSVIGGNIPQQPQTQSHRTPSIFDGNIPPTVIEHHQSTDFQPAKPFKITNAGGGGSTSNKPASLANSLGSVHEMDFGRPDRRPVNPARAFSTYSIDEGSGGPGTTGTGTPGAAKLSSFLSSERSLNQSPLVSPYVDHHHHHPQHESTRDSSAQPSIYNEDSYSYNGVVDDDENILDDDSGDGEFFNNNNKDKSITGNNTLIQHQTSHSTLSPLQQQQQQATHSVVSKGTTPSGSDKAGFKRGYKSSNATSSSKLRSTTSKLFDKKGSQPRRYSTIPDDIDIEDFDDELIYYDNNIGFPYNNNNNVNEGTSLLNSSNGHPHRIPHYRSLNLNFPGMKRPPPPGFNPRRYVSTGQTMLSGHPSETGSLHNTPNDPTNSGNATPNLGNTNNGNNNNVNPNRTFPFPYSQDQQQHNFYYDYDEYDQESQIYDPAFDPELQMNRKGSQPFPGYKSINDKGAKRYNNSNNNNPNGYDGFFMPRKQQHTPPDPYAGIMNIKRIFYGVITILAILTIGFVLGFVLATTKDLTDVAIMSIENPIVSSDELVFNIVVEAFNPGEVLGRRSSNKLETVKLGTIFALESTMNFRGGFFSREPCVQKGGVKLLNPGKNLTALITAMIMEKSGTAVVNKEEKNKPDGREPDNSEKWEIICKNPFDLIISGVLKYELPLARSTKSVVVRKTGFVDPTLFIAAKNAKAVEEEEIKV</sequence>
<name>A0A8J5QU70_9ASCO</name>
<gene>
    <name evidence="3" type="ORF">J8A68_001371</name>
</gene>
<dbReference type="GO" id="GO:0010513">
    <property type="term" value="P:positive regulation of phosphatidylinositol biosynthetic process"/>
    <property type="evidence" value="ECO:0007669"/>
    <property type="project" value="TreeGrafter"/>
</dbReference>
<feature type="compositionally biased region" description="Polar residues" evidence="1">
    <location>
        <begin position="442"/>
        <end position="452"/>
    </location>
</feature>
<dbReference type="AlphaFoldDB" id="A0A8J5QU70"/>
<dbReference type="InterPro" id="IPR024260">
    <property type="entry name" value="Vac7"/>
</dbReference>
<feature type="compositionally biased region" description="Pro residues" evidence="1">
    <location>
        <begin position="294"/>
        <end position="307"/>
    </location>
</feature>
<feature type="compositionally biased region" description="Low complexity" evidence="1">
    <location>
        <begin position="810"/>
        <end position="834"/>
    </location>
</feature>
<feature type="transmembrane region" description="Helical" evidence="2">
    <location>
        <begin position="929"/>
        <end position="952"/>
    </location>
</feature>
<dbReference type="PANTHER" id="PTHR28258:SF1">
    <property type="entry name" value="VACUOLAR SEGREGATION PROTEIN 7"/>
    <property type="match status" value="1"/>
</dbReference>
<feature type="region of interest" description="Disordered" evidence="1">
    <location>
        <begin position="260"/>
        <end position="382"/>
    </location>
</feature>
<feature type="compositionally biased region" description="Polar residues" evidence="1">
    <location>
        <begin position="741"/>
        <end position="750"/>
    </location>
</feature>
<feature type="compositionally biased region" description="Polar residues" evidence="1">
    <location>
        <begin position="106"/>
        <end position="126"/>
    </location>
</feature>
<evidence type="ECO:0000313" key="4">
    <source>
        <dbReference type="Proteomes" id="UP000694255"/>
    </source>
</evidence>
<keyword evidence="2" id="KW-0472">Membrane</keyword>
<dbReference type="PANTHER" id="PTHR28258">
    <property type="entry name" value="VACUOLAR SEGREGATION PROTEIN 7"/>
    <property type="match status" value="1"/>
</dbReference>
<feature type="region of interest" description="Disordered" evidence="1">
    <location>
        <begin position="442"/>
        <end position="498"/>
    </location>
</feature>
<dbReference type="Pfam" id="PF12751">
    <property type="entry name" value="Vac7"/>
    <property type="match status" value="2"/>
</dbReference>
<dbReference type="EMBL" id="JAGSYN010000053">
    <property type="protein sequence ID" value="KAG7665062.1"/>
    <property type="molecule type" value="Genomic_DNA"/>
</dbReference>
<feature type="compositionally biased region" description="Acidic residues" evidence="1">
    <location>
        <begin position="601"/>
        <end position="614"/>
    </location>
</feature>
<dbReference type="GO" id="GO:1903778">
    <property type="term" value="P:protein localization to vacuolar membrane"/>
    <property type="evidence" value="ECO:0007669"/>
    <property type="project" value="TreeGrafter"/>
</dbReference>
<feature type="compositionally biased region" description="Polar residues" evidence="1">
    <location>
        <begin position="55"/>
        <end position="72"/>
    </location>
</feature>
<accession>A0A8J5QU70</accession>
<evidence type="ECO:0000313" key="3">
    <source>
        <dbReference type="EMBL" id="KAG7665062.1"/>
    </source>
</evidence>
<feature type="compositionally biased region" description="Polar residues" evidence="1">
    <location>
        <begin position="314"/>
        <end position="341"/>
    </location>
</feature>
<feature type="region of interest" description="Disordered" evidence="1">
    <location>
        <begin position="105"/>
        <end position="126"/>
    </location>
</feature>
<feature type="region of interest" description="Disordered" evidence="1">
    <location>
        <begin position="1"/>
        <end position="87"/>
    </location>
</feature>
<dbReference type="GO" id="GO:0000329">
    <property type="term" value="C:fungal-type vacuole membrane"/>
    <property type="evidence" value="ECO:0007669"/>
    <property type="project" value="TreeGrafter"/>
</dbReference>
<feature type="compositionally biased region" description="Polar residues" evidence="1">
    <location>
        <begin position="550"/>
        <end position="563"/>
    </location>
</feature>
<dbReference type="Proteomes" id="UP000694255">
    <property type="component" value="Unassembled WGS sequence"/>
</dbReference>
<keyword evidence="2" id="KW-0812">Transmembrane</keyword>
<feature type="compositionally biased region" description="Low complexity" evidence="1">
    <location>
        <begin position="41"/>
        <end position="54"/>
    </location>
</feature>
<dbReference type="GO" id="GO:0000011">
    <property type="term" value="P:vacuole inheritance"/>
    <property type="evidence" value="ECO:0007669"/>
    <property type="project" value="TreeGrafter"/>
</dbReference>
<dbReference type="RefSeq" id="XP_049265294.1">
    <property type="nucleotide sequence ID" value="XM_049405018.1"/>
</dbReference>